<feature type="transmembrane region" description="Helical" evidence="6">
    <location>
        <begin position="180"/>
        <end position="198"/>
    </location>
</feature>
<feature type="transmembrane region" description="Helical" evidence="6">
    <location>
        <begin position="210"/>
        <end position="230"/>
    </location>
</feature>
<feature type="transmembrane region" description="Helical" evidence="6">
    <location>
        <begin position="90"/>
        <end position="112"/>
    </location>
</feature>
<feature type="transmembrane region" description="Helical" evidence="6">
    <location>
        <begin position="119"/>
        <end position="136"/>
    </location>
</feature>
<feature type="transmembrane region" description="Helical" evidence="6">
    <location>
        <begin position="242"/>
        <end position="260"/>
    </location>
</feature>
<reference evidence="8 9" key="1">
    <citation type="submission" date="2018-05" db="EMBL/GenBank/DDBJ databases">
        <title>Reference genomes for bee gut microbiota database.</title>
        <authorList>
            <person name="Ellegaard K.M."/>
        </authorList>
    </citation>
    <scope>NUCLEOTIDE SEQUENCE [LARGE SCALE GENOMIC DNA]</scope>
    <source>
        <strain evidence="8 9">ESL0172</strain>
    </source>
</reference>
<feature type="transmembrane region" description="Helical" evidence="6">
    <location>
        <begin position="266"/>
        <end position="284"/>
    </location>
</feature>
<keyword evidence="4 6" id="KW-1133">Transmembrane helix</keyword>
<feature type="transmembrane region" description="Helical" evidence="6">
    <location>
        <begin position="64"/>
        <end position="84"/>
    </location>
</feature>
<evidence type="ECO:0000256" key="5">
    <source>
        <dbReference type="ARBA" id="ARBA00023136"/>
    </source>
</evidence>
<evidence type="ECO:0000313" key="8">
    <source>
        <dbReference type="EMBL" id="PXY91597.1"/>
    </source>
</evidence>
<organism evidence="8 9">
    <name type="scientific">Gilliamella apis</name>
    <dbReference type="NCBI Taxonomy" id="1970738"/>
    <lineage>
        <taxon>Bacteria</taxon>
        <taxon>Pseudomonadati</taxon>
        <taxon>Pseudomonadota</taxon>
        <taxon>Gammaproteobacteria</taxon>
        <taxon>Orbales</taxon>
        <taxon>Orbaceae</taxon>
        <taxon>Gilliamella</taxon>
    </lineage>
</organism>
<dbReference type="RefSeq" id="WP_110447547.1">
    <property type="nucleotide sequence ID" value="NZ_CP132381.1"/>
</dbReference>
<dbReference type="SUPFAM" id="SSF103481">
    <property type="entry name" value="Multidrug resistance efflux transporter EmrE"/>
    <property type="match status" value="2"/>
</dbReference>
<accession>A0A2V4DNW5</accession>
<dbReference type="AlphaFoldDB" id="A0A2V4DNW5"/>
<keyword evidence="2" id="KW-1003">Cell membrane</keyword>
<evidence type="ECO:0000256" key="2">
    <source>
        <dbReference type="ARBA" id="ARBA00022475"/>
    </source>
</evidence>
<feature type="domain" description="EamA" evidence="7">
    <location>
        <begin position="151"/>
        <end position="280"/>
    </location>
</feature>
<proteinExistence type="predicted"/>
<protein>
    <submittedName>
        <fullName evidence="8">EamA family transporter</fullName>
    </submittedName>
</protein>
<evidence type="ECO:0000313" key="9">
    <source>
        <dbReference type="Proteomes" id="UP000247673"/>
    </source>
</evidence>
<evidence type="ECO:0000256" key="1">
    <source>
        <dbReference type="ARBA" id="ARBA00004651"/>
    </source>
</evidence>
<dbReference type="Proteomes" id="UP000247673">
    <property type="component" value="Unassembled WGS sequence"/>
</dbReference>
<evidence type="ECO:0000256" key="6">
    <source>
        <dbReference type="SAM" id="Phobius"/>
    </source>
</evidence>
<dbReference type="GO" id="GO:0005886">
    <property type="term" value="C:plasma membrane"/>
    <property type="evidence" value="ECO:0007669"/>
    <property type="project" value="UniProtKB-SubCell"/>
</dbReference>
<keyword evidence="5 6" id="KW-0472">Membrane</keyword>
<gene>
    <name evidence="8" type="ORF">DKK78_04535</name>
</gene>
<feature type="domain" description="EamA" evidence="7">
    <location>
        <begin position="2"/>
        <end position="135"/>
    </location>
</feature>
<dbReference type="InterPro" id="IPR051258">
    <property type="entry name" value="Diverse_Substrate_Transporter"/>
</dbReference>
<evidence type="ECO:0000259" key="7">
    <source>
        <dbReference type="Pfam" id="PF00892"/>
    </source>
</evidence>
<keyword evidence="9" id="KW-1185">Reference proteome</keyword>
<name>A0A2V4DNW5_9GAMM</name>
<evidence type="ECO:0000256" key="3">
    <source>
        <dbReference type="ARBA" id="ARBA00022692"/>
    </source>
</evidence>
<dbReference type="PANTHER" id="PTHR42920">
    <property type="entry name" value="OS03G0707200 PROTEIN-RELATED"/>
    <property type="match status" value="1"/>
</dbReference>
<keyword evidence="3 6" id="KW-0812">Transmembrane</keyword>
<feature type="transmembrane region" description="Helical" evidence="6">
    <location>
        <begin position="34"/>
        <end position="52"/>
    </location>
</feature>
<dbReference type="OrthoDB" id="4167046at2"/>
<feature type="transmembrane region" description="Helical" evidence="6">
    <location>
        <begin position="148"/>
        <end position="168"/>
    </location>
</feature>
<dbReference type="InterPro" id="IPR000620">
    <property type="entry name" value="EamA_dom"/>
</dbReference>
<dbReference type="PANTHER" id="PTHR42920:SF11">
    <property type="entry name" value="INNER MEMBRANE PROTEIN YTFF"/>
    <property type="match status" value="1"/>
</dbReference>
<dbReference type="Pfam" id="PF00892">
    <property type="entry name" value="EamA"/>
    <property type="match status" value="2"/>
</dbReference>
<dbReference type="EMBL" id="QGLO01000004">
    <property type="protein sequence ID" value="PXY91597.1"/>
    <property type="molecule type" value="Genomic_DNA"/>
</dbReference>
<evidence type="ECO:0000256" key="4">
    <source>
        <dbReference type="ARBA" id="ARBA00022989"/>
    </source>
</evidence>
<dbReference type="InterPro" id="IPR037185">
    <property type="entry name" value="EmrE-like"/>
</dbReference>
<comment type="subcellular location">
    <subcellularLocation>
        <location evidence="1">Cell membrane</location>
        <topology evidence="1">Multi-pass membrane protein</topology>
    </subcellularLocation>
</comment>
<comment type="caution">
    <text evidence="8">The sequence shown here is derived from an EMBL/GenBank/DDBJ whole genome shotgun (WGS) entry which is preliminary data.</text>
</comment>
<sequence length="298" mass="32756">MAYLYPLMAVFIWAGNQVVNKLSVGAIEPEVISFYRWFLALILLTPFFLRGIIKNLPQIFPQALKLMVLSLLGMALYQCLAYYAAATISVLTMGIIMSIIPLLTILLSIFILKTPPTQGVLIGSILSFIGLIWLISGGEPTRLLELGIGQGEILMLMAALSYALYGVLTKKWTMKITNWHSVYVQILFGTLMLLPGFLMSNNLTVNSDNVWLVIYAGIPASIIAPFAWIIAIKKLGANKTALFLNLTPVITAIISILFLHETLCSYHLIGGGMSFIGVILAQNLKAPLFKIKTSNKDS</sequence>